<dbReference type="GO" id="GO:0042910">
    <property type="term" value="F:xenobiotic transmembrane transporter activity"/>
    <property type="evidence" value="ECO:0007669"/>
    <property type="project" value="TreeGrafter"/>
</dbReference>
<evidence type="ECO:0000313" key="3">
    <source>
        <dbReference type="Proteomes" id="UP000255303"/>
    </source>
</evidence>
<keyword evidence="1" id="KW-1133">Transmembrane helix</keyword>
<dbReference type="SUPFAM" id="SSF82866">
    <property type="entry name" value="Multidrug efflux transporter AcrB transmembrane domain"/>
    <property type="match status" value="2"/>
</dbReference>
<organism evidence="2 3">
    <name type="scientific">Ectopseudomonas oleovorans</name>
    <name type="common">Pseudomonas oleovorans</name>
    <dbReference type="NCBI Taxonomy" id="301"/>
    <lineage>
        <taxon>Bacteria</taxon>
        <taxon>Pseudomonadati</taxon>
        <taxon>Pseudomonadota</taxon>
        <taxon>Gammaproteobacteria</taxon>
        <taxon>Pseudomonadales</taxon>
        <taxon>Pseudomonadaceae</taxon>
        <taxon>Ectopseudomonas</taxon>
    </lineage>
</organism>
<evidence type="ECO:0000256" key="1">
    <source>
        <dbReference type="SAM" id="Phobius"/>
    </source>
</evidence>
<keyword evidence="1" id="KW-0472">Membrane</keyword>
<dbReference type="GO" id="GO:0005886">
    <property type="term" value="C:plasma membrane"/>
    <property type="evidence" value="ECO:0007669"/>
    <property type="project" value="TreeGrafter"/>
</dbReference>
<name>A0A379JX58_ECTOL</name>
<proteinExistence type="predicted"/>
<feature type="transmembrane region" description="Helical" evidence="1">
    <location>
        <begin position="428"/>
        <end position="448"/>
    </location>
</feature>
<evidence type="ECO:0000313" key="2">
    <source>
        <dbReference type="EMBL" id="SUD52801.1"/>
    </source>
</evidence>
<dbReference type="InterPro" id="IPR027463">
    <property type="entry name" value="AcrB_DN_DC_subdom"/>
</dbReference>
<feature type="transmembrane region" description="Helical" evidence="1">
    <location>
        <begin position="332"/>
        <end position="349"/>
    </location>
</feature>
<feature type="transmembrane region" description="Helical" evidence="1">
    <location>
        <begin position="841"/>
        <end position="860"/>
    </location>
</feature>
<feature type="transmembrane region" description="Helical" evidence="1">
    <location>
        <begin position="947"/>
        <end position="967"/>
    </location>
</feature>
<dbReference type="Gene3D" id="3.30.70.1320">
    <property type="entry name" value="Multidrug efflux transporter AcrB pore domain like"/>
    <property type="match status" value="1"/>
</dbReference>
<dbReference type="Pfam" id="PF00873">
    <property type="entry name" value="ACR_tran"/>
    <property type="match status" value="1"/>
</dbReference>
<feature type="transmembrane region" description="Helical" evidence="1">
    <location>
        <begin position="383"/>
        <end position="407"/>
    </location>
</feature>
<feature type="transmembrane region" description="Helical" evidence="1">
    <location>
        <begin position="515"/>
        <end position="533"/>
    </location>
</feature>
<feature type="transmembrane region" description="Helical" evidence="1">
    <location>
        <begin position="896"/>
        <end position="918"/>
    </location>
</feature>
<feature type="transmembrane region" description="Helical" evidence="1">
    <location>
        <begin position="872"/>
        <end position="890"/>
    </location>
</feature>
<dbReference type="Gene3D" id="3.30.70.1430">
    <property type="entry name" value="Multidrug efflux transporter AcrB pore domain"/>
    <property type="match status" value="2"/>
</dbReference>
<accession>A0A379JX58</accession>
<dbReference type="EMBL" id="UGUV01000002">
    <property type="protein sequence ID" value="SUD52801.1"/>
    <property type="molecule type" value="Genomic_DNA"/>
</dbReference>
<dbReference type="Proteomes" id="UP000255303">
    <property type="component" value="Unassembled WGS sequence"/>
</dbReference>
<dbReference type="Gene3D" id="3.30.70.1440">
    <property type="entry name" value="Multidrug efflux transporter AcrB pore domain"/>
    <property type="match status" value="1"/>
</dbReference>
<keyword evidence="1" id="KW-0812">Transmembrane</keyword>
<dbReference type="InterPro" id="IPR001036">
    <property type="entry name" value="Acrflvin-R"/>
</dbReference>
<dbReference type="SUPFAM" id="SSF82693">
    <property type="entry name" value="Multidrug efflux transporter AcrB pore domain, PN1, PN2, PC1 and PC2 subdomains"/>
    <property type="match status" value="2"/>
</dbReference>
<reference evidence="2 3" key="1">
    <citation type="submission" date="2018-06" db="EMBL/GenBank/DDBJ databases">
        <authorList>
            <consortium name="Pathogen Informatics"/>
            <person name="Doyle S."/>
        </authorList>
    </citation>
    <scope>NUCLEOTIDE SEQUENCE [LARGE SCALE GENOMIC DNA]</scope>
    <source>
        <strain evidence="2 3">NCTC10692</strain>
    </source>
</reference>
<dbReference type="AlphaFoldDB" id="A0A379JX58"/>
<dbReference type="RefSeq" id="WP_280177061.1">
    <property type="nucleotide sequence ID" value="NZ_FNZC01000015.1"/>
</dbReference>
<sequence>MHALIAAALDRSRTTILVLLFLLCGGLVAYIAMPKESNPDVVIPIIYVSVTLEGISPEDGERLLVRPLEQELRSLEGVKEMRSVSSEGHASVTLEFDAGFDAKVALADVREKVDTARSKLPEEAEEPTVNEVNVALFPVLSVGLSGPIAETELVYIARRLKENIEGIAEVLSVEIGGDREDLLEIVVDPQVLDSYGIDYNELFNLVSRNNRLVAAGSLDTGAGRMSMKVPGVIEDLEDVMRMPIKVVGNSVVTFADVATIRRTFKDPTGFARINGQPAIVLEVAKRSGANIIETIDRVKALMEQAGPLLPPGVEVSYIMDQSQEVQNMLGDLLNNVLTAIVLVLILVVASMGMRSALLVGLTIPGAFLSGILLIWMLGFTLNIVVLFSLILVAGMLVDGAIVVSELADRYLQQGQSPRQAWANAATRMAWPVIVSTATTLVVFLPLLFWPGVVGQFMKYLPATVILCLLASLAMALVFLPVLGAVTGGRARPQAPTANRAGNAYRNLLATLLKRPGLTLLGMLALIALIYVGYGRFNHGVEFFPDVEPESAQIWLRARGDLSVQEKDALLQQVEKQVIGMREVKALYARSLAQPEGQQGQLGADVIGTLQFQFVDWHQRRPAKDILAEMSQRTASIPGVVLEFRKQEQGPTDGKPVKLQISALDPALGEQWVERIRGEMQNLGGFVDIEDDRALPGIEWRIKVDREAAARFGADVLSVGNAVQMITNGLKLATYRPEDATDEVDIRVRLPGNWRSLDQLGRLTLNTPAGQVPLSNFVDLQPAPKVGTLRRVDGDRTITLQADLAEGARLDERLKALREALGEVPAEVKVKFAGEDADQREAATFLMTAFVVAIFLMAIILVTQFNSLYQASLVLSAIVLSTAGVLMGLLVNGQSFGIVMVGMGLIALAGIVVNNNIILIDTYNQLRRQGLEPREAALETGSLRLRPVLLTAVTTILGLMPMVLSINVDLVTPSLGFGAPSTQWWTQLSSAIAGGLAFATVLTLLLTPCLLVLGARFERRPPPLETYDTDLLDLPEHLIAAKNRQGEPAAHQLKLESSSGAKAEYMAKRQISPRLTSNDGQGGNGKTAGMLLTDARRARRLAETTKPSFGGLCLFRSPRIGQRKQ</sequence>
<dbReference type="SUPFAM" id="SSF82714">
    <property type="entry name" value="Multidrug efflux transporter AcrB TolC docking domain, DN and DC subdomains"/>
    <property type="match status" value="2"/>
</dbReference>
<dbReference type="PANTHER" id="PTHR32063:SF0">
    <property type="entry name" value="SWARMING MOTILITY PROTEIN SWRC"/>
    <property type="match status" value="1"/>
</dbReference>
<feature type="transmembrane region" description="Helical" evidence="1">
    <location>
        <begin position="987"/>
        <end position="1012"/>
    </location>
</feature>
<feature type="transmembrane region" description="Helical" evidence="1">
    <location>
        <begin position="460"/>
        <end position="482"/>
    </location>
</feature>
<dbReference type="PRINTS" id="PR00702">
    <property type="entry name" value="ACRIFLAVINRP"/>
</dbReference>
<feature type="transmembrane region" description="Helical" evidence="1">
    <location>
        <begin position="356"/>
        <end position="377"/>
    </location>
</feature>
<dbReference type="Gene3D" id="1.20.1640.10">
    <property type="entry name" value="Multidrug efflux transporter AcrB transmembrane domain"/>
    <property type="match status" value="2"/>
</dbReference>
<dbReference type="Gene3D" id="3.30.2090.10">
    <property type="entry name" value="Multidrug efflux transporter AcrB TolC docking domain, DN and DC subdomains"/>
    <property type="match status" value="2"/>
</dbReference>
<dbReference type="PANTHER" id="PTHR32063">
    <property type="match status" value="1"/>
</dbReference>
<protein>
    <submittedName>
        <fullName evidence="2">Acriflavin resistance protein</fullName>
    </submittedName>
</protein>
<gene>
    <name evidence="2" type="primary">mdtC_1</name>
    <name evidence="2" type="ORF">NCTC10692_03298</name>
</gene>